<feature type="domain" description="Major facilitator superfamily (MFS) profile" evidence="7">
    <location>
        <begin position="5"/>
        <end position="207"/>
    </location>
</feature>
<dbReference type="AlphaFoldDB" id="A0A0W1A1A2"/>
<dbReference type="InterPro" id="IPR020846">
    <property type="entry name" value="MFS_dom"/>
</dbReference>
<comment type="subcellular location">
    <subcellularLocation>
        <location evidence="1">Membrane</location>
        <topology evidence="1">Multi-pass membrane protein</topology>
    </subcellularLocation>
</comment>
<keyword evidence="4 6" id="KW-1133">Transmembrane helix</keyword>
<evidence type="ECO:0000256" key="2">
    <source>
        <dbReference type="ARBA" id="ARBA00022448"/>
    </source>
</evidence>
<sequence length="207" mass="23114">MFSKKERTLLFANNLWYLSEGMLGPLFGIFCAKFQSSPLDISWVWALYLISVGVVVIGLGYLSDFIYKEKLLVLGYALQTIFTFCYILVSNKHQLALLQVGLGISGGLSTTTWYALYARYEDKTHEGLTWGLANGLSSIYTGIALLCGGLVIANFSFEVLFTIMGCIQFIATIYVSKLVFFAHPKTINRLNETNKKDNDKSINILAN</sequence>
<feature type="transmembrane region" description="Helical" evidence="6">
    <location>
        <begin position="95"/>
        <end position="116"/>
    </location>
</feature>
<reference evidence="8 9" key="1">
    <citation type="submission" date="2015-11" db="EMBL/GenBank/DDBJ databases">
        <title>Genomic analysis of 38 Legionella species identifies large and diverse effector repertoires.</title>
        <authorList>
            <person name="Burstein D."/>
            <person name="Amaro F."/>
            <person name="Zusman T."/>
            <person name="Lifshitz Z."/>
            <person name="Cohen O."/>
            <person name="Gilbert J.A."/>
            <person name="Pupko T."/>
            <person name="Shuman H.A."/>
            <person name="Segal G."/>
        </authorList>
    </citation>
    <scope>NUCLEOTIDE SEQUENCE [LARGE SCALE GENOMIC DNA]</scope>
    <source>
        <strain evidence="8 9">ATCC 51914</strain>
    </source>
</reference>
<dbReference type="PROSITE" id="PS50850">
    <property type="entry name" value="MFS"/>
    <property type="match status" value="1"/>
</dbReference>
<keyword evidence="3 6" id="KW-0812">Transmembrane</keyword>
<dbReference type="Gene3D" id="1.20.1250.20">
    <property type="entry name" value="MFS general substrate transporter like domains"/>
    <property type="match status" value="1"/>
</dbReference>
<keyword evidence="2" id="KW-0813">Transport</keyword>
<dbReference type="InterPro" id="IPR011701">
    <property type="entry name" value="MFS"/>
</dbReference>
<feature type="transmembrane region" description="Helical" evidence="6">
    <location>
        <begin position="128"/>
        <end position="153"/>
    </location>
</feature>
<evidence type="ECO:0000256" key="3">
    <source>
        <dbReference type="ARBA" id="ARBA00022692"/>
    </source>
</evidence>
<dbReference type="SUPFAM" id="SSF103473">
    <property type="entry name" value="MFS general substrate transporter"/>
    <property type="match status" value="1"/>
</dbReference>
<dbReference type="OrthoDB" id="5647657at2"/>
<comment type="caution">
    <text evidence="8">The sequence shown here is derived from an EMBL/GenBank/DDBJ whole genome shotgun (WGS) entry which is preliminary data.</text>
</comment>
<evidence type="ECO:0000256" key="5">
    <source>
        <dbReference type="ARBA" id="ARBA00023136"/>
    </source>
</evidence>
<keyword evidence="5 6" id="KW-0472">Membrane</keyword>
<evidence type="ECO:0000313" key="8">
    <source>
        <dbReference type="EMBL" id="KTD75148.1"/>
    </source>
</evidence>
<dbReference type="GO" id="GO:0016020">
    <property type="term" value="C:membrane"/>
    <property type="evidence" value="ECO:0007669"/>
    <property type="project" value="UniProtKB-SubCell"/>
</dbReference>
<evidence type="ECO:0000256" key="6">
    <source>
        <dbReference type="SAM" id="Phobius"/>
    </source>
</evidence>
<protein>
    <submittedName>
        <fullName evidence="8">Putative transport protein</fullName>
    </submittedName>
</protein>
<proteinExistence type="predicted"/>
<dbReference type="InterPro" id="IPR036259">
    <property type="entry name" value="MFS_trans_sf"/>
</dbReference>
<feature type="transmembrane region" description="Helical" evidence="6">
    <location>
        <begin position="159"/>
        <end position="180"/>
    </location>
</feature>
<evidence type="ECO:0000313" key="9">
    <source>
        <dbReference type="Proteomes" id="UP000054729"/>
    </source>
</evidence>
<dbReference type="STRING" id="66969.Lwal_3189"/>
<name>A0A0W1A1A2_9GAMM</name>
<dbReference type="Proteomes" id="UP000054729">
    <property type="component" value="Unassembled WGS sequence"/>
</dbReference>
<dbReference type="PANTHER" id="PTHR42718">
    <property type="entry name" value="MAJOR FACILITATOR SUPERFAMILY MULTIDRUG TRANSPORTER MFSC"/>
    <property type="match status" value="1"/>
</dbReference>
<feature type="transmembrane region" description="Helical" evidence="6">
    <location>
        <begin position="71"/>
        <end position="89"/>
    </location>
</feature>
<feature type="transmembrane region" description="Helical" evidence="6">
    <location>
        <begin position="15"/>
        <end position="35"/>
    </location>
</feature>
<dbReference type="GO" id="GO:0022857">
    <property type="term" value="F:transmembrane transporter activity"/>
    <property type="evidence" value="ECO:0007669"/>
    <property type="project" value="InterPro"/>
</dbReference>
<keyword evidence="9" id="KW-1185">Reference proteome</keyword>
<accession>A0A0W1A1A2</accession>
<dbReference type="Pfam" id="PF07690">
    <property type="entry name" value="MFS_1"/>
    <property type="match status" value="1"/>
</dbReference>
<dbReference type="PANTHER" id="PTHR42718:SF9">
    <property type="entry name" value="MAJOR FACILITATOR SUPERFAMILY MULTIDRUG TRANSPORTER MFSC"/>
    <property type="match status" value="1"/>
</dbReference>
<feature type="transmembrane region" description="Helical" evidence="6">
    <location>
        <begin position="41"/>
        <end position="62"/>
    </location>
</feature>
<evidence type="ECO:0000256" key="4">
    <source>
        <dbReference type="ARBA" id="ARBA00022989"/>
    </source>
</evidence>
<gene>
    <name evidence="8" type="ORF">Lwal_3189</name>
</gene>
<dbReference type="RefSeq" id="WP_058481772.1">
    <property type="nucleotide sequence ID" value="NZ_CAAAIQ010000005.1"/>
</dbReference>
<evidence type="ECO:0000256" key="1">
    <source>
        <dbReference type="ARBA" id="ARBA00004141"/>
    </source>
</evidence>
<organism evidence="8 9">
    <name type="scientific">Legionella waltersii</name>
    <dbReference type="NCBI Taxonomy" id="66969"/>
    <lineage>
        <taxon>Bacteria</taxon>
        <taxon>Pseudomonadati</taxon>
        <taxon>Pseudomonadota</taxon>
        <taxon>Gammaproteobacteria</taxon>
        <taxon>Legionellales</taxon>
        <taxon>Legionellaceae</taxon>
        <taxon>Legionella</taxon>
    </lineage>
</organism>
<evidence type="ECO:0000259" key="7">
    <source>
        <dbReference type="PROSITE" id="PS50850"/>
    </source>
</evidence>
<dbReference type="PATRIC" id="fig|66969.6.peg.3477"/>
<dbReference type="EMBL" id="LNZB01000060">
    <property type="protein sequence ID" value="KTD75148.1"/>
    <property type="molecule type" value="Genomic_DNA"/>
</dbReference>